<dbReference type="Proteomes" id="UP001189429">
    <property type="component" value="Unassembled WGS sequence"/>
</dbReference>
<protein>
    <submittedName>
        <fullName evidence="2">Uncharacterized protein</fullName>
    </submittedName>
</protein>
<feature type="non-terminal residue" evidence="2">
    <location>
        <position position="1"/>
    </location>
</feature>
<dbReference type="EMBL" id="CAUYUJ010018617">
    <property type="protein sequence ID" value="CAK0885051.1"/>
    <property type="molecule type" value="Genomic_DNA"/>
</dbReference>
<feature type="region of interest" description="Disordered" evidence="1">
    <location>
        <begin position="32"/>
        <end position="58"/>
    </location>
</feature>
<evidence type="ECO:0000313" key="3">
    <source>
        <dbReference type="Proteomes" id="UP001189429"/>
    </source>
</evidence>
<gene>
    <name evidence="2" type="ORF">PCOR1329_LOCUS66780</name>
</gene>
<proteinExistence type="predicted"/>
<sequence length="126" mass="12381">DAPAAADPSAEDAVGELLAELLLRAAAPLPAPAPAPAVEDSAPLGITPVEQRAGRPVTERVREWETLGLGASPCERPAAGASTAGAAELLALLRAAAEAADLCRGGALAGHGESAEADVRIGTAGF</sequence>
<evidence type="ECO:0000256" key="1">
    <source>
        <dbReference type="SAM" id="MobiDB-lite"/>
    </source>
</evidence>
<reference evidence="2" key="1">
    <citation type="submission" date="2023-10" db="EMBL/GenBank/DDBJ databases">
        <authorList>
            <person name="Chen Y."/>
            <person name="Shah S."/>
            <person name="Dougan E. K."/>
            <person name="Thang M."/>
            <person name="Chan C."/>
        </authorList>
    </citation>
    <scope>NUCLEOTIDE SEQUENCE [LARGE SCALE GENOMIC DNA]</scope>
</reference>
<accession>A0ABN9WF73</accession>
<organism evidence="2 3">
    <name type="scientific">Prorocentrum cordatum</name>
    <dbReference type="NCBI Taxonomy" id="2364126"/>
    <lineage>
        <taxon>Eukaryota</taxon>
        <taxon>Sar</taxon>
        <taxon>Alveolata</taxon>
        <taxon>Dinophyceae</taxon>
        <taxon>Prorocentrales</taxon>
        <taxon>Prorocentraceae</taxon>
        <taxon>Prorocentrum</taxon>
    </lineage>
</organism>
<evidence type="ECO:0000313" key="2">
    <source>
        <dbReference type="EMBL" id="CAK0885051.1"/>
    </source>
</evidence>
<keyword evidence="3" id="KW-1185">Reference proteome</keyword>
<comment type="caution">
    <text evidence="2">The sequence shown here is derived from an EMBL/GenBank/DDBJ whole genome shotgun (WGS) entry which is preliminary data.</text>
</comment>
<name>A0ABN9WF73_9DINO</name>